<name>A0A418WD76_9PROT</name>
<dbReference type="GO" id="GO:0015627">
    <property type="term" value="C:type II protein secretion system complex"/>
    <property type="evidence" value="ECO:0007669"/>
    <property type="project" value="InterPro"/>
</dbReference>
<feature type="transmembrane region" description="Helical" evidence="10">
    <location>
        <begin position="12"/>
        <end position="34"/>
    </location>
</feature>
<dbReference type="RefSeq" id="WP_119778585.1">
    <property type="nucleotide sequence ID" value="NZ_QYUK01000011.1"/>
</dbReference>
<comment type="subcellular location">
    <subcellularLocation>
        <location evidence="1">Cell inner membrane</location>
        <topology evidence="1">Single-pass membrane protein</topology>
    </subcellularLocation>
</comment>
<dbReference type="PRINTS" id="PR00813">
    <property type="entry name" value="BCTERIALGSPG"/>
</dbReference>
<evidence type="ECO:0000256" key="3">
    <source>
        <dbReference type="ARBA" id="ARBA00020042"/>
    </source>
</evidence>
<comment type="similarity">
    <text evidence="2">Belongs to the GSP G family.</text>
</comment>
<keyword evidence="8 10" id="KW-1133">Transmembrane helix</keyword>
<dbReference type="PROSITE" id="PS00409">
    <property type="entry name" value="PROKAR_NTER_METHYL"/>
    <property type="match status" value="1"/>
</dbReference>
<evidence type="ECO:0000256" key="10">
    <source>
        <dbReference type="SAM" id="Phobius"/>
    </source>
</evidence>
<dbReference type="InterPro" id="IPR013545">
    <property type="entry name" value="T2SS_protein-GspG_C"/>
</dbReference>
<keyword evidence="7 10" id="KW-0812">Transmembrane</keyword>
<dbReference type="Proteomes" id="UP000284605">
    <property type="component" value="Unassembled WGS sequence"/>
</dbReference>
<dbReference type="SUPFAM" id="SSF54523">
    <property type="entry name" value="Pili subunits"/>
    <property type="match status" value="1"/>
</dbReference>
<evidence type="ECO:0000259" key="11">
    <source>
        <dbReference type="Pfam" id="PF08334"/>
    </source>
</evidence>
<keyword evidence="5" id="KW-0488">Methylation</keyword>
<dbReference type="PANTHER" id="PTHR30093:SF45">
    <property type="entry name" value="TYPE II SECRETION SYSTEM CORE PROTEIN G"/>
    <property type="match status" value="1"/>
</dbReference>
<dbReference type="InterPro" id="IPR010054">
    <property type="entry name" value="Type2_sec_GspG"/>
</dbReference>
<dbReference type="InterPro" id="IPR000983">
    <property type="entry name" value="Bac_GSPG_pilin"/>
</dbReference>
<reference evidence="12 13" key="1">
    <citation type="submission" date="2018-09" db="EMBL/GenBank/DDBJ databases">
        <authorList>
            <person name="Zhu H."/>
        </authorList>
    </citation>
    <scope>NUCLEOTIDE SEQUENCE [LARGE SCALE GENOMIC DNA]</scope>
    <source>
        <strain evidence="12 13">K1W22B-8</strain>
    </source>
</reference>
<dbReference type="OrthoDB" id="9795612at2"/>
<dbReference type="NCBIfam" id="TIGR02532">
    <property type="entry name" value="IV_pilin_GFxxxE"/>
    <property type="match status" value="1"/>
</dbReference>
<protein>
    <recommendedName>
        <fullName evidence="3">Type II secretion system core protein G</fullName>
    </recommendedName>
</protein>
<evidence type="ECO:0000256" key="5">
    <source>
        <dbReference type="ARBA" id="ARBA00022481"/>
    </source>
</evidence>
<dbReference type="GO" id="GO:0005886">
    <property type="term" value="C:plasma membrane"/>
    <property type="evidence" value="ECO:0007669"/>
    <property type="project" value="UniProtKB-SubCell"/>
</dbReference>
<keyword evidence="13" id="KW-1185">Reference proteome</keyword>
<evidence type="ECO:0000256" key="2">
    <source>
        <dbReference type="ARBA" id="ARBA00009984"/>
    </source>
</evidence>
<dbReference type="EMBL" id="QYUK01000011">
    <property type="protein sequence ID" value="RJF87950.1"/>
    <property type="molecule type" value="Genomic_DNA"/>
</dbReference>
<feature type="domain" description="Type II secretion system protein GspG C-terminal" evidence="11">
    <location>
        <begin position="36"/>
        <end position="143"/>
    </location>
</feature>
<proteinExistence type="inferred from homology"/>
<evidence type="ECO:0000256" key="4">
    <source>
        <dbReference type="ARBA" id="ARBA00022475"/>
    </source>
</evidence>
<dbReference type="InterPro" id="IPR012902">
    <property type="entry name" value="N_methyl_site"/>
</dbReference>
<dbReference type="Gene3D" id="3.30.700.10">
    <property type="entry name" value="Glycoprotein, Type 4 Pilin"/>
    <property type="match status" value="1"/>
</dbReference>
<dbReference type="NCBIfam" id="TIGR01710">
    <property type="entry name" value="typeII_sec_gspG"/>
    <property type="match status" value="1"/>
</dbReference>
<evidence type="ECO:0000313" key="13">
    <source>
        <dbReference type="Proteomes" id="UP000284605"/>
    </source>
</evidence>
<comment type="caution">
    <text evidence="12">The sequence shown here is derived from an EMBL/GenBank/DDBJ whole genome shotgun (WGS) entry which is preliminary data.</text>
</comment>
<evidence type="ECO:0000256" key="1">
    <source>
        <dbReference type="ARBA" id="ARBA00004377"/>
    </source>
</evidence>
<gene>
    <name evidence="12" type="primary">gspG</name>
    <name evidence="12" type="ORF">D3874_13730</name>
</gene>
<dbReference type="AlphaFoldDB" id="A0A418WD76"/>
<keyword evidence="6" id="KW-0997">Cell inner membrane</keyword>
<accession>A0A418WD76</accession>
<sequence>MTLNARRRRAQAGFTLIELLVVLAILGLLAAVVGPQVLKYLGSSRTQTAKVQVQNITASLELYRLDVGRYPSQQDGLAALVAAPKAAPGWNGPYLRRAEALRDPWGNSYLYKVPGEHGEVDVYSLGNDAAPGGAGEAQDVGNW</sequence>
<evidence type="ECO:0000256" key="9">
    <source>
        <dbReference type="ARBA" id="ARBA00023136"/>
    </source>
</evidence>
<keyword evidence="4" id="KW-1003">Cell membrane</keyword>
<organism evidence="12 13">
    <name type="scientific">Oleomonas cavernae</name>
    <dbReference type="NCBI Taxonomy" id="2320859"/>
    <lineage>
        <taxon>Bacteria</taxon>
        <taxon>Pseudomonadati</taxon>
        <taxon>Pseudomonadota</taxon>
        <taxon>Alphaproteobacteria</taxon>
        <taxon>Acetobacterales</taxon>
        <taxon>Acetobacteraceae</taxon>
        <taxon>Oleomonas</taxon>
    </lineage>
</organism>
<dbReference type="GO" id="GO:0015628">
    <property type="term" value="P:protein secretion by the type II secretion system"/>
    <property type="evidence" value="ECO:0007669"/>
    <property type="project" value="InterPro"/>
</dbReference>
<evidence type="ECO:0000313" key="12">
    <source>
        <dbReference type="EMBL" id="RJF87950.1"/>
    </source>
</evidence>
<dbReference type="InterPro" id="IPR045584">
    <property type="entry name" value="Pilin-like"/>
</dbReference>
<evidence type="ECO:0000256" key="6">
    <source>
        <dbReference type="ARBA" id="ARBA00022519"/>
    </source>
</evidence>
<keyword evidence="9 10" id="KW-0472">Membrane</keyword>
<evidence type="ECO:0000256" key="7">
    <source>
        <dbReference type="ARBA" id="ARBA00022692"/>
    </source>
</evidence>
<evidence type="ECO:0000256" key="8">
    <source>
        <dbReference type="ARBA" id="ARBA00022989"/>
    </source>
</evidence>
<dbReference type="Pfam" id="PF08334">
    <property type="entry name" value="T2SSG"/>
    <property type="match status" value="1"/>
</dbReference>
<dbReference type="Pfam" id="PF07963">
    <property type="entry name" value="N_methyl"/>
    <property type="match status" value="1"/>
</dbReference>
<dbReference type="PANTHER" id="PTHR30093">
    <property type="entry name" value="GENERAL SECRETION PATHWAY PROTEIN G"/>
    <property type="match status" value="1"/>
</dbReference>